<protein>
    <submittedName>
        <fullName evidence="2">Uncharacterized protein</fullName>
    </submittedName>
</protein>
<evidence type="ECO:0000256" key="1">
    <source>
        <dbReference type="SAM" id="MobiDB-lite"/>
    </source>
</evidence>
<gene>
    <name evidence="2" type="ORF">C2845_PM04G11630</name>
</gene>
<comment type="caution">
    <text evidence="2">The sequence shown here is derived from an EMBL/GenBank/DDBJ whole genome shotgun (WGS) entry which is preliminary data.</text>
</comment>
<proteinExistence type="predicted"/>
<accession>A0A3L6QUG7</accession>
<dbReference type="Proteomes" id="UP000275267">
    <property type="component" value="Unassembled WGS sequence"/>
</dbReference>
<sequence>MTDEQKDIINKHGREAYHARKEAKKPMSAEQKSEKVKQTKRAYRHRIKDIRSNTLHHDSIAMENPKFEPKLIFPPPSNKPLNAPGDPGHKRYFYLNSSSRRS</sequence>
<reference evidence="3" key="1">
    <citation type="journal article" date="2019" name="Nat. Commun.">
        <title>The genome of broomcorn millet.</title>
        <authorList>
            <person name="Zou C."/>
            <person name="Miki D."/>
            <person name="Li D."/>
            <person name="Tang Q."/>
            <person name="Xiao L."/>
            <person name="Rajput S."/>
            <person name="Deng P."/>
            <person name="Jia W."/>
            <person name="Huang R."/>
            <person name="Zhang M."/>
            <person name="Sun Y."/>
            <person name="Hu J."/>
            <person name="Fu X."/>
            <person name="Schnable P.S."/>
            <person name="Li F."/>
            <person name="Zhang H."/>
            <person name="Feng B."/>
            <person name="Zhu X."/>
            <person name="Liu R."/>
            <person name="Schnable J.C."/>
            <person name="Zhu J.-K."/>
            <person name="Zhang H."/>
        </authorList>
    </citation>
    <scope>NUCLEOTIDE SEQUENCE [LARGE SCALE GENOMIC DNA]</scope>
</reference>
<evidence type="ECO:0000313" key="3">
    <source>
        <dbReference type="Proteomes" id="UP000275267"/>
    </source>
</evidence>
<organism evidence="2 3">
    <name type="scientific">Panicum miliaceum</name>
    <name type="common">Proso millet</name>
    <name type="synonym">Broomcorn millet</name>
    <dbReference type="NCBI Taxonomy" id="4540"/>
    <lineage>
        <taxon>Eukaryota</taxon>
        <taxon>Viridiplantae</taxon>
        <taxon>Streptophyta</taxon>
        <taxon>Embryophyta</taxon>
        <taxon>Tracheophyta</taxon>
        <taxon>Spermatophyta</taxon>
        <taxon>Magnoliopsida</taxon>
        <taxon>Liliopsida</taxon>
        <taxon>Poales</taxon>
        <taxon>Poaceae</taxon>
        <taxon>PACMAD clade</taxon>
        <taxon>Panicoideae</taxon>
        <taxon>Panicodae</taxon>
        <taxon>Paniceae</taxon>
        <taxon>Panicinae</taxon>
        <taxon>Panicum</taxon>
        <taxon>Panicum sect. Panicum</taxon>
    </lineage>
</organism>
<dbReference type="AlphaFoldDB" id="A0A3L6QUG7"/>
<name>A0A3L6QUG7_PANMI</name>
<dbReference type="EMBL" id="PQIB02000011">
    <property type="protein sequence ID" value="RLM87500.1"/>
    <property type="molecule type" value="Genomic_DNA"/>
</dbReference>
<dbReference type="OrthoDB" id="10539018at2759"/>
<feature type="region of interest" description="Disordered" evidence="1">
    <location>
        <begin position="1"/>
        <end position="42"/>
    </location>
</feature>
<feature type="region of interest" description="Disordered" evidence="1">
    <location>
        <begin position="74"/>
        <end position="102"/>
    </location>
</feature>
<keyword evidence="3" id="KW-1185">Reference proteome</keyword>
<evidence type="ECO:0000313" key="2">
    <source>
        <dbReference type="EMBL" id="RLM87500.1"/>
    </source>
</evidence>
<feature type="compositionally biased region" description="Basic and acidic residues" evidence="1">
    <location>
        <begin position="1"/>
        <end position="37"/>
    </location>
</feature>